<evidence type="ECO:0000313" key="2">
    <source>
        <dbReference type="EMBL" id="WKA08070.1"/>
    </source>
</evidence>
<evidence type="ECO:0000259" key="1">
    <source>
        <dbReference type="PROSITE" id="PS51746"/>
    </source>
</evidence>
<organism evidence="2 3">
    <name type="scientific">Vitis vinifera</name>
    <name type="common">Grape</name>
    <dbReference type="NCBI Taxonomy" id="29760"/>
    <lineage>
        <taxon>Eukaryota</taxon>
        <taxon>Viridiplantae</taxon>
        <taxon>Streptophyta</taxon>
        <taxon>Embryophyta</taxon>
        <taxon>Tracheophyta</taxon>
        <taxon>Spermatophyta</taxon>
        <taxon>Magnoliopsida</taxon>
        <taxon>eudicotyledons</taxon>
        <taxon>Gunneridae</taxon>
        <taxon>Pentapetalae</taxon>
        <taxon>rosids</taxon>
        <taxon>Vitales</taxon>
        <taxon>Vitaceae</taxon>
        <taxon>Viteae</taxon>
        <taxon>Vitis</taxon>
    </lineage>
</organism>
<dbReference type="InterPro" id="IPR001932">
    <property type="entry name" value="PPM-type_phosphatase-like_dom"/>
</dbReference>
<dbReference type="CDD" id="cd00143">
    <property type="entry name" value="PP2Cc"/>
    <property type="match status" value="1"/>
</dbReference>
<dbReference type="SUPFAM" id="SSF81606">
    <property type="entry name" value="PP2C-like"/>
    <property type="match status" value="1"/>
</dbReference>
<keyword evidence="3" id="KW-1185">Reference proteome</keyword>
<dbReference type="SMART" id="SM00332">
    <property type="entry name" value="PP2Cc"/>
    <property type="match status" value="1"/>
</dbReference>
<dbReference type="InterPro" id="IPR036457">
    <property type="entry name" value="PPM-type-like_dom_sf"/>
</dbReference>
<evidence type="ECO:0000313" key="3">
    <source>
        <dbReference type="Proteomes" id="UP001227230"/>
    </source>
</evidence>
<dbReference type="Proteomes" id="UP001227230">
    <property type="component" value="Chromosome 17"/>
</dbReference>
<dbReference type="PANTHER" id="PTHR47992">
    <property type="entry name" value="PROTEIN PHOSPHATASE"/>
    <property type="match status" value="1"/>
</dbReference>
<accession>A0ABY9DN93</accession>
<dbReference type="PROSITE" id="PS51746">
    <property type="entry name" value="PPM_2"/>
    <property type="match status" value="1"/>
</dbReference>
<proteinExistence type="predicted"/>
<protein>
    <recommendedName>
        <fullName evidence="1">PPM-type phosphatase domain-containing protein</fullName>
    </recommendedName>
</protein>
<sequence>MCSSLNQALIKTFHVLRAEVFQDSMADEPRSTSLNENTNVVPDSCKRGGDFEDADSVLVVKKLKTEALSVENAREVGKRHLDVASCQEYCKPEVSNQGNNDSQVCEQNGCSQEKQSARKEHFEIEADAAEDKGSRHSMEDAWVVLPDASLEFPGKLRCAHFAIYDGHGGRLAAQYAQKHLHANVLSAGLPRELLDVKAAKKAILDGFRRTDESLLQESLAGGWQDGSTAVCVWILGQKVFVANIGDAKAVVARSSTTDGSENQSDGVSQLKAIVLTREHKAIYPQERARIQKAGGSVSSNGRLQGRLEVSRAFGDRQFKKVGVVATPDVHSFDLTEREHFIILGCDGLWGVFGPSDAVDFVHKMLKEGLPVATVSRRLVREAVRERRCKDNCTAIVIVFRPK</sequence>
<dbReference type="Pfam" id="PF00481">
    <property type="entry name" value="PP2C"/>
    <property type="match status" value="1"/>
</dbReference>
<feature type="domain" description="PPM-type phosphatase" evidence="1">
    <location>
        <begin position="125"/>
        <end position="399"/>
    </location>
</feature>
<dbReference type="EMBL" id="CP126664">
    <property type="protein sequence ID" value="WKA08070.1"/>
    <property type="molecule type" value="Genomic_DNA"/>
</dbReference>
<name>A0ABY9DN93_VITVI</name>
<reference evidence="2 3" key="1">
    <citation type="journal article" date="2023" name="Hortic Res">
        <title>The complete reference genome for grapevine (Vitis vinifera L.) genetics and breeding.</title>
        <authorList>
            <person name="Shi X."/>
            <person name="Cao S."/>
            <person name="Wang X."/>
            <person name="Huang S."/>
            <person name="Wang Y."/>
            <person name="Liu Z."/>
            <person name="Liu W."/>
            <person name="Leng X."/>
            <person name="Peng Y."/>
            <person name="Wang N."/>
            <person name="Wang Y."/>
            <person name="Ma Z."/>
            <person name="Xu X."/>
            <person name="Zhang F."/>
            <person name="Xue H."/>
            <person name="Zhong H."/>
            <person name="Wang Y."/>
            <person name="Zhang K."/>
            <person name="Velt A."/>
            <person name="Avia K."/>
            <person name="Holtgrawe D."/>
            <person name="Grimplet J."/>
            <person name="Matus J.T."/>
            <person name="Ware D."/>
            <person name="Wu X."/>
            <person name="Wang H."/>
            <person name="Liu C."/>
            <person name="Fang Y."/>
            <person name="Rustenholz C."/>
            <person name="Cheng Z."/>
            <person name="Xiao H."/>
            <person name="Zhou Y."/>
        </authorList>
    </citation>
    <scope>NUCLEOTIDE SEQUENCE [LARGE SCALE GENOMIC DNA]</scope>
    <source>
        <strain evidence="3">cv. Pinot noir / PN40024</strain>
        <tissue evidence="2">Leaf</tissue>
    </source>
</reference>
<dbReference type="Gene3D" id="3.60.40.10">
    <property type="entry name" value="PPM-type phosphatase domain"/>
    <property type="match status" value="1"/>
</dbReference>
<gene>
    <name evidence="2" type="ORF">VitviT2T_025824</name>
</gene>
<dbReference type="InterPro" id="IPR015655">
    <property type="entry name" value="PP2C"/>
</dbReference>